<feature type="transmembrane region" description="Helical" evidence="2">
    <location>
        <begin position="1683"/>
        <end position="1706"/>
    </location>
</feature>
<feature type="region of interest" description="Disordered" evidence="1">
    <location>
        <begin position="1737"/>
        <end position="1786"/>
    </location>
</feature>
<evidence type="ECO:0000256" key="1">
    <source>
        <dbReference type="SAM" id="MobiDB-lite"/>
    </source>
</evidence>
<evidence type="ECO:0000256" key="2">
    <source>
        <dbReference type="SAM" id="Phobius"/>
    </source>
</evidence>
<feature type="compositionally biased region" description="Polar residues" evidence="1">
    <location>
        <begin position="1739"/>
        <end position="1753"/>
    </location>
</feature>
<feature type="compositionally biased region" description="Basic and acidic residues" evidence="1">
    <location>
        <begin position="1773"/>
        <end position="1786"/>
    </location>
</feature>
<dbReference type="Gene3D" id="3.10.100.10">
    <property type="entry name" value="Mannose-Binding Protein A, subunit A"/>
    <property type="match status" value="9"/>
</dbReference>
<keyword evidence="2" id="KW-0812">Transmembrane</keyword>
<dbReference type="SUPFAM" id="SSF56436">
    <property type="entry name" value="C-type lectin-like"/>
    <property type="match status" value="9"/>
</dbReference>
<dbReference type="PANTHER" id="PTHR22803">
    <property type="entry name" value="MANNOSE, PHOSPHOLIPASE, LECTIN RECEPTOR RELATED"/>
    <property type="match status" value="1"/>
</dbReference>
<name>A0A504XIJ1_FASGI</name>
<proteinExistence type="predicted"/>
<evidence type="ECO:0000313" key="4">
    <source>
        <dbReference type="EMBL" id="TPP45930.1"/>
    </source>
</evidence>
<feature type="domain" description="C-type lectin" evidence="3">
    <location>
        <begin position="412"/>
        <end position="528"/>
    </location>
</feature>
<dbReference type="CDD" id="cd00037">
    <property type="entry name" value="CLECT"/>
    <property type="match status" value="7"/>
</dbReference>
<dbReference type="InterPro" id="IPR016187">
    <property type="entry name" value="CTDL_fold"/>
</dbReference>
<dbReference type="InterPro" id="IPR050111">
    <property type="entry name" value="C-type_lectin/snaclec_domain"/>
</dbReference>
<organism evidence="4 5">
    <name type="scientific">Fasciola gigantica</name>
    <name type="common">Giant liver fluke</name>
    <dbReference type="NCBI Taxonomy" id="46835"/>
    <lineage>
        <taxon>Eukaryota</taxon>
        <taxon>Metazoa</taxon>
        <taxon>Spiralia</taxon>
        <taxon>Lophotrochozoa</taxon>
        <taxon>Platyhelminthes</taxon>
        <taxon>Trematoda</taxon>
        <taxon>Digenea</taxon>
        <taxon>Plagiorchiida</taxon>
        <taxon>Echinostomata</taxon>
        <taxon>Echinostomatoidea</taxon>
        <taxon>Fasciolidae</taxon>
        <taxon>Fasciola</taxon>
    </lineage>
</organism>
<feature type="domain" description="C-type lectin" evidence="3">
    <location>
        <begin position="1"/>
        <end position="79"/>
    </location>
</feature>
<sequence>SDFVTILLSQTFGSAWIGLSLSQNEHRWQRNDSMSFTNWMPGQPERGKNTLCTAVLRRPHHRGQWEDSNCSVALSQICQAPALSMQPSSPVVPLISRGQCQEGFWEFDLRCYRLVRQMASQTNKLPKNECPMHVAPHTLSEAAFMRTLLRNNPELQSTGDAVGRAWVGLSFTYNPILNPVMNFTVDDGIRDVLPPTVYEKFAFSVTRENGNKSFQVCAALTHNETDMQWISCETMLPSICGYNLNGYNLHPNASATCPPNWTQLGNKCYSPIRNTPATWMEAESACLDMNSTLISVHSPIEHQFLGNYLRFRGVWLGLRMNQNPSSKYLYWSDDSPTDYVSFAAGQPSMESSDGAIESCAVLAEHTHDWRMTRCDDLHSFVCQITIVLPAGSEQMQYLPIAAPKEVCSDTIKPGYCVEFYARPDTFVHAEEMCRSRNKTLATIPSEEHQKFLMTTLQKIPGFYKAYIGLFVPEATLMWVSNYPSIPVTFWTHTAPSGAEQCIYVRNDNQTLDTWEAVPCTESLPFVCSSPVPVQKSSAIPFNQQACPEPYIHIGSSCFFIKADHLTAFNRSEASKLCAQLQPNGRLASIHSLREQDGLSVLLASTTSIPAWIGLHSDNHGYKWQNGFEVNFTNWAPGYPKSGTNRCVRMSTSLQDAGQWTDSVCSSHAGYICETDPIAITQTSKTDKIIQQLNRGSCVPGYYQFQGRCYGLSNQNEIRTRSSKFLHDDISANCLTSMHFTGFNCTSRANSWGTSSCPVTATPHTTVDAAFMRLLLNVFGTGSTSAWIGLKLRSNSSTHTLLSEDESVVGASNLVAYESLPTVFHANQPDMSLNCLIATTLDTRLRFTPCETKGLPTLCSYDPAKQINRIQPTVPSMTTCPTGWILVNGQCYLPAPIGIRSTWMEAEQACQDATRQIPVGPGLIYAGHLASLHSVEQQNRLSAHLRATSTWFGLRMLAIHPDNSIHFSWSDTSPVDYLGFSVEQLRVVQPQSSCLTVDDSGASWTPVECLQRRSYICQLTAVRQGDSTRTTLVSTKNTPYCSTEQFPLSVRSSNACYHVAPYVGDWVAAENYCRSLNPEAHLASIHSETQILEIEKLLSERLPLDSEIWFGLHENEFAYAWSDLTPVNFVSLSADLSKENRHLSEDCFILKRDSNPVVSPSYLWVAVDCSSRRSGVVCQLSPVPQGQSPSMNDDPTGWNFVPCPQGYRQFANRCFSVTPQLMSWNDANQFCAKTVSSLGFSGSLVTIDSGLVQEFVASLLGDLPLGSTSAWIGLTRVVSAVAPKLQWADRSTVRYLRSVYRSHEVSAFGNRISIDNEDGLELCSVLYRSSYPRVNGLWLQLRCDLPVLLPSVCQAVPSAQTQNGTNRRPTQICPPSFYIGTTGTVSSSALSKPMCYLLLDPWRKMNWQDAMIGCRKLTTKDYNVSALSIASVFEASFLRAWLHLPRSLGGAELTSSEPVWSGLRVTHQCPQCLYNWTWNSSEPVRYTDWFIPPTPSPGGCYVFHSNPYHRDDLMSINGLGSLRPESTCDALHYAVCQTVAITTSISSQPSTMRTPELFSRFSGSCRLPSRPACFSLDETNSKSEMYRSDVVRSVSNKSCIRWDLVPANLSNYHMTSDWIRHRISAATAVGSDGTPSYAENYCSLVFNTTTKRTVFGCYVGLKPMQFEHCQLQTCDNAIASSTHWVVWVFLILLCIGVCVLGVSLWRGCTPLRLGYRRHFTPSLRSTRFSHGGAVRFMASDESSSTGPNGVSGHTSPGIGIPLSNGSDKGQSKLLHTDSEPGGHSLDDQDHSIVQFAKIAKLGGYPAAYHNPIYTTLPEIAPEDEYDPEA</sequence>
<keyword evidence="2" id="KW-0472">Membrane</keyword>
<feature type="domain" description="C-type lectin" evidence="3">
    <location>
        <begin position="1051"/>
        <end position="1177"/>
    </location>
</feature>
<dbReference type="InterPro" id="IPR038178">
    <property type="entry name" value="Kringle_sf"/>
</dbReference>
<feature type="domain" description="C-type lectin" evidence="3">
    <location>
        <begin position="264"/>
        <end position="383"/>
    </location>
</feature>
<evidence type="ECO:0000259" key="3">
    <source>
        <dbReference type="PROSITE" id="PS50041"/>
    </source>
</evidence>
<comment type="caution">
    <text evidence="4">The sequence shown here is derived from an EMBL/GenBank/DDBJ whole genome shotgun (WGS) entry which is preliminary data.</text>
</comment>
<feature type="domain" description="C-type lectin" evidence="3">
    <location>
        <begin position="1390"/>
        <end position="1536"/>
    </location>
</feature>
<feature type="domain" description="C-type lectin" evidence="3">
    <location>
        <begin position="1209"/>
        <end position="1343"/>
    </location>
</feature>
<dbReference type="InterPro" id="IPR001304">
    <property type="entry name" value="C-type_lectin-like"/>
</dbReference>
<dbReference type="PROSITE" id="PS50041">
    <property type="entry name" value="C_TYPE_LECTIN_2"/>
    <property type="match status" value="8"/>
</dbReference>
<protein>
    <recommendedName>
        <fullName evidence="3">C-type lectin domain-containing protein</fullName>
    </recommendedName>
</protein>
<accession>A0A504XIJ1</accession>
<feature type="domain" description="C-type lectin" evidence="3">
    <location>
        <begin position="886"/>
        <end position="1017"/>
    </location>
</feature>
<reference evidence="4 5" key="1">
    <citation type="submission" date="2019-04" db="EMBL/GenBank/DDBJ databases">
        <title>Annotation for the trematode Fasciola gigantica.</title>
        <authorList>
            <person name="Choi Y.-J."/>
        </authorList>
    </citation>
    <scope>NUCLEOTIDE SEQUENCE [LARGE SCALE GENOMIC DNA]</scope>
    <source>
        <strain evidence="4">Uganda_cow_1</strain>
    </source>
</reference>
<keyword evidence="2" id="KW-1133">Transmembrane helix</keyword>
<dbReference type="Proteomes" id="UP000316759">
    <property type="component" value="Unassembled WGS sequence"/>
</dbReference>
<dbReference type="Gene3D" id="2.40.20.10">
    <property type="entry name" value="Plasminogen Kringle 4"/>
    <property type="match status" value="1"/>
</dbReference>
<dbReference type="OrthoDB" id="6226225at2759"/>
<dbReference type="STRING" id="46835.A0A504XIJ1"/>
<feature type="domain" description="C-type lectin" evidence="3">
    <location>
        <begin position="553"/>
        <end position="673"/>
    </location>
</feature>
<evidence type="ECO:0000313" key="5">
    <source>
        <dbReference type="Proteomes" id="UP000316759"/>
    </source>
</evidence>
<dbReference type="SMART" id="SM00034">
    <property type="entry name" value="CLECT"/>
    <property type="match status" value="8"/>
</dbReference>
<dbReference type="Pfam" id="PF00059">
    <property type="entry name" value="Lectin_C"/>
    <property type="match status" value="6"/>
</dbReference>
<gene>
    <name evidence="4" type="ORF">FGIG_00376</name>
</gene>
<dbReference type="InterPro" id="IPR016186">
    <property type="entry name" value="C-type_lectin-like/link_sf"/>
</dbReference>
<dbReference type="EMBL" id="SUNJ01015658">
    <property type="protein sequence ID" value="TPP45930.1"/>
    <property type="molecule type" value="Genomic_DNA"/>
</dbReference>
<feature type="non-terminal residue" evidence="4">
    <location>
        <position position="1"/>
    </location>
</feature>
<keyword evidence="5" id="KW-1185">Reference proteome</keyword>